<dbReference type="InterPro" id="IPR011042">
    <property type="entry name" value="6-blade_b-propeller_TolB-like"/>
</dbReference>
<dbReference type="AlphaFoldDB" id="A0A5B7TT11"/>
<organism evidence="2 3">
    <name type="scientific">Aureibaculum algae</name>
    <dbReference type="NCBI Taxonomy" id="2584122"/>
    <lineage>
        <taxon>Bacteria</taxon>
        <taxon>Pseudomonadati</taxon>
        <taxon>Bacteroidota</taxon>
        <taxon>Flavobacteriia</taxon>
        <taxon>Flavobacteriales</taxon>
        <taxon>Flavobacteriaceae</taxon>
        <taxon>Aureibaculum</taxon>
    </lineage>
</organism>
<dbReference type="InterPro" id="IPR011659">
    <property type="entry name" value="WD40"/>
</dbReference>
<dbReference type="Proteomes" id="UP000306229">
    <property type="component" value="Chromosome"/>
</dbReference>
<evidence type="ECO:0008006" key="4">
    <source>
        <dbReference type="Google" id="ProtNLM"/>
    </source>
</evidence>
<name>A0A5B7TT11_9FLAO</name>
<keyword evidence="1" id="KW-0732">Signal</keyword>
<proteinExistence type="predicted"/>
<dbReference type="KEGG" id="fbe:FF125_16470"/>
<reference evidence="2 3" key="1">
    <citation type="submission" date="2019-05" db="EMBL/GenBank/DDBJ databases">
        <title>Algicella ahnfeltiae gen. nov., sp. nov., a novel marine bacterium of the family Flavobacteriaceae isolated from a red alga.</title>
        <authorList>
            <person name="Nedashkovskaya O.I."/>
            <person name="Kukhlevskiy A.D."/>
            <person name="Kim S.-G."/>
            <person name="Zhukova N.V."/>
            <person name="Mikhailov V.V."/>
        </authorList>
    </citation>
    <scope>NUCLEOTIDE SEQUENCE [LARGE SCALE GENOMIC DNA]</scope>
    <source>
        <strain evidence="2 3">10Alg115</strain>
    </source>
</reference>
<accession>A0A5B7TT11</accession>
<dbReference type="Gene3D" id="2.120.10.30">
    <property type="entry name" value="TolB, C-terminal domain"/>
    <property type="match status" value="1"/>
</dbReference>
<dbReference type="OrthoDB" id="9797498at2"/>
<feature type="chain" id="PRO_5022969569" description="WD40 repeat domain-containing protein" evidence="1">
    <location>
        <begin position="21"/>
        <end position="290"/>
    </location>
</feature>
<protein>
    <recommendedName>
        <fullName evidence="4">WD40 repeat domain-containing protein</fullName>
    </recommendedName>
</protein>
<evidence type="ECO:0000256" key="1">
    <source>
        <dbReference type="SAM" id="SignalP"/>
    </source>
</evidence>
<dbReference type="Pfam" id="PF07676">
    <property type="entry name" value="PD40"/>
    <property type="match status" value="1"/>
</dbReference>
<feature type="signal peptide" evidence="1">
    <location>
        <begin position="1"/>
        <end position="20"/>
    </location>
</feature>
<gene>
    <name evidence="2" type="ORF">FF125_16470</name>
</gene>
<keyword evidence="3" id="KW-1185">Reference proteome</keyword>
<dbReference type="SUPFAM" id="SSF69304">
    <property type="entry name" value="Tricorn protease N-terminal domain"/>
    <property type="match status" value="1"/>
</dbReference>
<evidence type="ECO:0000313" key="3">
    <source>
        <dbReference type="Proteomes" id="UP000306229"/>
    </source>
</evidence>
<sequence length="290" mass="32663">MNMKIKILCLLLTVTSFGFSQTDTDIYLFDFIQGDSILVIDNPINISDNKGYDNQPSFLNDGSGVLYASTRNEQTDIALYDIKNNVNVWLTNTEANEYSPIQTFDKNYFTAVRLDQDGEQLLWKYKFNGKKQEILIENLPVGYHAWISKKMLVSFVIGDPSSLEVSNLKYKIKYPIDKNIGRSILKIPNTDLLSIISLEHEDPEIYSISPITSEKKYIADPLEGAQDLAWTPDGTMIMGKGDKLYKLKPGVDKTWVEFASLSSYGLTGITRLAISPFGNKLAIVVDETTK</sequence>
<evidence type="ECO:0000313" key="2">
    <source>
        <dbReference type="EMBL" id="QCX39955.1"/>
    </source>
</evidence>
<dbReference type="EMBL" id="CP040749">
    <property type="protein sequence ID" value="QCX39955.1"/>
    <property type="molecule type" value="Genomic_DNA"/>
</dbReference>